<evidence type="ECO:0000256" key="6">
    <source>
        <dbReference type="ARBA" id="ARBA00023157"/>
    </source>
</evidence>
<comment type="function">
    <text evidence="1">Thionins are small plant proteins which are toxic to animal cells. They seem to exert their toxic effect at the level of the cell membrane. Their precise function is not known.</text>
</comment>
<keyword evidence="3" id="KW-0964">Secreted</keyword>
<accession>N1QUS9</accession>
<dbReference type="InterPro" id="IPR001010">
    <property type="entry name" value="Thionin"/>
</dbReference>
<keyword evidence="6" id="KW-1015">Disulfide bond</keyword>
<evidence type="ECO:0000256" key="4">
    <source>
        <dbReference type="ARBA" id="ARBA00022729"/>
    </source>
</evidence>
<reference evidence="7" key="1">
    <citation type="submission" date="2015-06" db="UniProtKB">
        <authorList>
            <consortium name="EnsemblPlants"/>
        </authorList>
    </citation>
    <scope>IDENTIFICATION</scope>
</reference>
<dbReference type="EnsemblPlants" id="EMT13146">
    <property type="protein sequence ID" value="EMT13146"/>
    <property type="gene ID" value="F775_13002"/>
</dbReference>
<sequence length="152" mass="16702">MAVILVVMGVVAMLQTQQAQASHCCCVPVLMTAYLTCRPFGSTSTCCHYCTGYMSDVDSDDCRMPYERAPAFVQADYPKTAVDYCKLGCTTSECNKLTQSGKINYGSFYTASEQYGPSVAANSMVQIRCNTLMSRVLYQTPRGIFGRKNISN</sequence>
<dbReference type="AlphaFoldDB" id="N1QUS9"/>
<keyword evidence="5" id="KW-0611">Plant defense</keyword>
<keyword evidence="4" id="KW-0732">Signal</keyword>
<evidence type="ECO:0000256" key="2">
    <source>
        <dbReference type="ARBA" id="ARBA00004613"/>
    </source>
</evidence>
<evidence type="ECO:0000313" key="7">
    <source>
        <dbReference type="EnsemblPlants" id="EMT13146"/>
    </source>
</evidence>
<organism evidence="7">
    <name type="scientific">Aegilops tauschii</name>
    <name type="common">Tausch's goatgrass</name>
    <name type="synonym">Aegilops squarrosa</name>
    <dbReference type="NCBI Taxonomy" id="37682"/>
    <lineage>
        <taxon>Eukaryota</taxon>
        <taxon>Viridiplantae</taxon>
        <taxon>Streptophyta</taxon>
        <taxon>Embryophyta</taxon>
        <taxon>Tracheophyta</taxon>
        <taxon>Spermatophyta</taxon>
        <taxon>Magnoliopsida</taxon>
        <taxon>Liliopsida</taxon>
        <taxon>Poales</taxon>
        <taxon>Poaceae</taxon>
        <taxon>BOP clade</taxon>
        <taxon>Pooideae</taxon>
        <taxon>Triticodae</taxon>
        <taxon>Triticeae</taxon>
        <taxon>Triticinae</taxon>
        <taxon>Aegilops</taxon>
    </lineage>
</organism>
<proteinExistence type="predicted"/>
<name>N1QUS9_AEGTA</name>
<dbReference type="PANTHER" id="PTHR33920:SF3">
    <property type="entry name" value="ACIDIC PROTEIN"/>
    <property type="match status" value="1"/>
</dbReference>
<comment type="subcellular location">
    <subcellularLocation>
        <location evidence="2">Secreted</location>
    </subcellularLocation>
</comment>
<evidence type="ECO:0000256" key="1">
    <source>
        <dbReference type="ARBA" id="ARBA00002847"/>
    </source>
</evidence>
<dbReference type="GO" id="GO:0005576">
    <property type="term" value="C:extracellular region"/>
    <property type="evidence" value="ECO:0007669"/>
    <property type="project" value="UniProtKB-SubCell"/>
</dbReference>
<dbReference type="PANTHER" id="PTHR33920">
    <property type="entry name" value="THIONIN-2.1-RELATED"/>
    <property type="match status" value="1"/>
</dbReference>
<evidence type="ECO:0000256" key="3">
    <source>
        <dbReference type="ARBA" id="ARBA00022525"/>
    </source>
</evidence>
<dbReference type="GO" id="GO:0006952">
    <property type="term" value="P:defense response"/>
    <property type="evidence" value="ECO:0007669"/>
    <property type="project" value="UniProtKB-KW"/>
</dbReference>
<protein>
    <submittedName>
        <fullName evidence="7">Uncharacterized protein</fullName>
    </submittedName>
</protein>
<evidence type="ECO:0000256" key="5">
    <source>
        <dbReference type="ARBA" id="ARBA00022821"/>
    </source>
</evidence>